<dbReference type="Gramene" id="OGLUM02G15210.1">
    <property type="protein sequence ID" value="OGLUM02G15210.1"/>
    <property type="gene ID" value="OGLUM02G15210"/>
</dbReference>
<dbReference type="EnsemblPlants" id="OGLUM02G15210.1">
    <property type="protein sequence ID" value="OGLUM02G15210.1"/>
    <property type="gene ID" value="OGLUM02G15210"/>
</dbReference>
<evidence type="ECO:0000313" key="1">
    <source>
        <dbReference type="EnsemblPlants" id="OGLUM02G15210.1"/>
    </source>
</evidence>
<dbReference type="HOGENOM" id="CLU_2964626_0_0_1"/>
<name>A0A0D9YRP0_9ORYZ</name>
<protein>
    <submittedName>
        <fullName evidence="1">Uncharacterized protein</fullName>
    </submittedName>
</protein>
<reference evidence="1" key="2">
    <citation type="submission" date="2018-05" db="EMBL/GenBank/DDBJ databases">
        <title>OgluRS3 (Oryza glumaepatula Reference Sequence Version 3).</title>
        <authorList>
            <person name="Zhang J."/>
            <person name="Kudrna D."/>
            <person name="Lee S."/>
            <person name="Talag J."/>
            <person name="Welchert J."/>
            <person name="Wing R.A."/>
        </authorList>
    </citation>
    <scope>NUCLEOTIDE SEQUENCE [LARGE SCALE GENOMIC DNA]</scope>
</reference>
<reference evidence="1" key="1">
    <citation type="submission" date="2015-04" db="UniProtKB">
        <authorList>
            <consortium name="EnsemblPlants"/>
        </authorList>
    </citation>
    <scope>IDENTIFICATION</scope>
</reference>
<organism evidence="1">
    <name type="scientific">Oryza glumipatula</name>
    <dbReference type="NCBI Taxonomy" id="40148"/>
    <lineage>
        <taxon>Eukaryota</taxon>
        <taxon>Viridiplantae</taxon>
        <taxon>Streptophyta</taxon>
        <taxon>Embryophyta</taxon>
        <taxon>Tracheophyta</taxon>
        <taxon>Spermatophyta</taxon>
        <taxon>Magnoliopsida</taxon>
        <taxon>Liliopsida</taxon>
        <taxon>Poales</taxon>
        <taxon>Poaceae</taxon>
        <taxon>BOP clade</taxon>
        <taxon>Oryzoideae</taxon>
        <taxon>Oryzeae</taxon>
        <taxon>Oryzinae</taxon>
        <taxon>Oryza</taxon>
    </lineage>
</organism>
<keyword evidence="2" id="KW-1185">Reference proteome</keyword>
<proteinExistence type="predicted"/>
<evidence type="ECO:0000313" key="2">
    <source>
        <dbReference type="Proteomes" id="UP000026961"/>
    </source>
</evidence>
<dbReference type="AlphaFoldDB" id="A0A0D9YRP0"/>
<accession>A0A0D9YRP0</accession>
<dbReference type="Proteomes" id="UP000026961">
    <property type="component" value="Chromosome 2"/>
</dbReference>
<sequence length="59" mass="6221">MVRRRRGAMGDMARADEGGEIGAIHGNREIDGGIARRSRVDVGKSAEGEGNLIATNTIV</sequence>